<evidence type="ECO:0000313" key="8">
    <source>
        <dbReference type="EMBL" id="OJG86060.1"/>
    </source>
</evidence>
<keyword evidence="4 7" id="KW-1133">Transmembrane helix</keyword>
<dbReference type="PANTHER" id="PTHR20855:SF129">
    <property type="entry name" value="HEMOLYSIN-3 HOMOLOG"/>
    <property type="match status" value="1"/>
</dbReference>
<dbReference type="AlphaFoldDB" id="A0AA91JMU2"/>
<name>A0AA91JMU2_9ENTE</name>
<dbReference type="Proteomes" id="UP000183039">
    <property type="component" value="Unassembled WGS sequence"/>
</dbReference>
<keyword evidence="6" id="KW-0862">Zinc</keyword>
<dbReference type="InterPro" id="IPR004254">
    <property type="entry name" value="AdipoR/HlyIII-related"/>
</dbReference>
<evidence type="ECO:0000256" key="6">
    <source>
        <dbReference type="PIRSR" id="PIRSR604254-1"/>
    </source>
</evidence>
<comment type="similarity">
    <text evidence="2">Belongs to the UPF0073 (Hly-III) family.</text>
</comment>
<feature type="binding site" evidence="6">
    <location>
        <position position="201"/>
    </location>
    <ligand>
        <name>Zn(2+)</name>
        <dbReference type="ChEBI" id="CHEBI:29105"/>
    </ligand>
</feature>
<feature type="transmembrane region" description="Helical" evidence="7">
    <location>
        <begin position="169"/>
        <end position="190"/>
    </location>
</feature>
<evidence type="ECO:0000256" key="5">
    <source>
        <dbReference type="ARBA" id="ARBA00023136"/>
    </source>
</evidence>
<dbReference type="GO" id="GO:0140911">
    <property type="term" value="F:pore-forming activity"/>
    <property type="evidence" value="ECO:0007669"/>
    <property type="project" value="InterPro"/>
</dbReference>
<reference evidence="8 9" key="1">
    <citation type="submission" date="2014-12" db="EMBL/GenBank/DDBJ databases">
        <title>Draft genome sequences of 29 type strains of Enterococci.</title>
        <authorList>
            <person name="Zhong Z."/>
            <person name="Sun Z."/>
            <person name="Liu W."/>
            <person name="Zhang W."/>
            <person name="Zhang H."/>
        </authorList>
    </citation>
    <scope>NUCLEOTIDE SEQUENCE [LARGE SCALE GENOMIC DNA]</scope>
    <source>
        <strain evidence="8 9">DSM 22801</strain>
    </source>
</reference>
<dbReference type="GO" id="GO:0012505">
    <property type="term" value="C:endomembrane system"/>
    <property type="evidence" value="ECO:0007669"/>
    <property type="project" value="UniProtKB-SubCell"/>
</dbReference>
<feature type="transmembrane region" description="Helical" evidence="7">
    <location>
        <begin position="202"/>
        <end position="222"/>
    </location>
</feature>
<sequence>MKEVDFLEKVKFSRKYMILNEVLNAVTHGIGVGLSIVGLIILLVKGTRMGSPVHIVSYAIYGSTLILLFLSSTLFHSLIFTKAKKVFQVFDHSSIFLLIAGSYTPFCLLSIDGWLGWLLFVLIWLMALSGVVYKSLTLHKQETVKNISTVIYIIMGWLCVVAAKPLYDSLGFTGVALLVAGGVSYTLGAAFYSLKSVRFMHVVWHLFVMLGAGFMFFSILLYT</sequence>
<feature type="binding site" evidence="6">
    <location>
        <position position="76"/>
    </location>
    <ligand>
        <name>Zn(2+)</name>
        <dbReference type="ChEBI" id="CHEBI:29105"/>
    </ligand>
</feature>
<comment type="subcellular location">
    <subcellularLocation>
        <location evidence="1">Endomembrane system</location>
        <topology evidence="1">Multi-pass membrane protein</topology>
    </subcellularLocation>
</comment>
<keyword evidence="5 7" id="KW-0472">Membrane</keyword>
<evidence type="ECO:0000256" key="2">
    <source>
        <dbReference type="ARBA" id="ARBA00008488"/>
    </source>
</evidence>
<evidence type="ECO:0000313" key="9">
    <source>
        <dbReference type="Proteomes" id="UP000183039"/>
    </source>
</evidence>
<gene>
    <name evidence="8" type="ORF">RV15_GL002464</name>
</gene>
<feature type="transmembrane region" description="Helical" evidence="7">
    <location>
        <begin position="55"/>
        <end position="81"/>
    </location>
</feature>
<evidence type="ECO:0000256" key="3">
    <source>
        <dbReference type="ARBA" id="ARBA00022692"/>
    </source>
</evidence>
<keyword evidence="3 7" id="KW-0812">Transmembrane</keyword>
<feature type="transmembrane region" description="Helical" evidence="7">
    <location>
        <begin position="117"/>
        <end position="136"/>
    </location>
</feature>
<evidence type="ECO:0000256" key="4">
    <source>
        <dbReference type="ARBA" id="ARBA00022989"/>
    </source>
</evidence>
<comment type="caution">
    <text evidence="8">The sequence shown here is derived from an EMBL/GenBank/DDBJ whole genome shotgun (WGS) entry which is preliminary data.</text>
</comment>
<dbReference type="EMBL" id="JXLC01000034">
    <property type="protein sequence ID" value="OJG86060.1"/>
    <property type="molecule type" value="Genomic_DNA"/>
</dbReference>
<dbReference type="GO" id="GO:0016020">
    <property type="term" value="C:membrane"/>
    <property type="evidence" value="ECO:0007669"/>
    <property type="project" value="InterPro"/>
</dbReference>
<dbReference type="InterPro" id="IPR005744">
    <property type="entry name" value="Hy-lIII"/>
</dbReference>
<evidence type="ECO:0000256" key="1">
    <source>
        <dbReference type="ARBA" id="ARBA00004127"/>
    </source>
</evidence>
<feature type="transmembrane region" description="Helical" evidence="7">
    <location>
        <begin position="143"/>
        <end position="163"/>
    </location>
</feature>
<dbReference type="GO" id="GO:0046872">
    <property type="term" value="F:metal ion binding"/>
    <property type="evidence" value="ECO:0007669"/>
    <property type="project" value="UniProtKB-KW"/>
</dbReference>
<organism evidence="8 9">
    <name type="scientific">Enterococcus silesiacus</name>
    <dbReference type="NCBI Taxonomy" id="332949"/>
    <lineage>
        <taxon>Bacteria</taxon>
        <taxon>Bacillati</taxon>
        <taxon>Bacillota</taxon>
        <taxon>Bacilli</taxon>
        <taxon>Lactobacillales</taxon>
        <taxon>Enterococcaceae</taxon>
        <taxon>Enterococcus</taxon>
    </lineage>
</organism>
<dbReference type="NCBIfam" id="TIGR01065">
    <property type="entry name" value="hlyIII"/>
    <property type="match status" value="1"/>
</dbReference>
<feature type="transmembrane region" description="Helical" evidence="7">
    <location>
        <begin position="93"/>
        <end position="111"/>
    </location>
</feature>
<protein>
    <submittedName>
        <fullName evidence="8">Hemolysin III family channel protein</fullName>
    </submittedName>
</protein>
<proteinExistence type="inferred from homology"/>
<dbReference type="PANTHER" id="PTHR20855">
    <property type="entry name" value="ADIPOR/PROGESTIN RECEPTOR-RELATED"/>
    <property type="match status" value="1"/>
</dbReference>
<keyword evidence="6" id="KW-0479">Metal-binding</keyword>
<accession>A0AA91JMU2</accession>
<evidence type="ECO:0000256" key="7">
    <source>
        <dbReference type="SAM" id="Phobius"/>
    </source>
</evidence>
<dbReference type="Pfam" id="PF03006">
    <property type="entry name" value="HlyIII"/>
    <property type="match status" value="1"/>
</dbReference>
<feature type="binding site" evidence="6">
    <location>
        <position position="205"/>
    </location>
    <ligand>
        <name>Zn(2+)</name>
        <dbReference type="ChEBI" id="CHEBI:29105"/>
    </ligand>
</feature>
<feature type="transmembrane region" description="Helical" evidence="7">
    <location>
        <begin position="21"/>
        <end position="43"/>
    </location>
</feature>